<accession>A0A9N9LLN9</accession>
<feature type="chain" id="PRO_5040164035" evidence="1">
    <location>
        <begin position="20"/>
        <end position="93"/>
    </location>
</feature>
<evidence type="ECO:0000256" key="1">
    <source>
        <dbReference type="SAM" id="SignalP"/>
    </source>
</evidence>
<dbReference type="AlphaFoldDB" id="A0A9N9LLN9"/>
<proteinExistence type="predicted"/>
<dbReference type="EMBL" id="CAJVRM010000178">
    <property type="protein sequence ID" value="CAG8976448.1"/>
    <property type="molecule type" value="Genomic_DNA"/>
</dbReference>
<protein>
    <submittedName>
        <fullName evidence="2">Uncharacterized protein</fullName>
    </submittedName>
</protein>
<dbReference type="OrthoDB" id="10365054at2759"/>
<keyword evidence="1" id="KW-0732">Signal</keyword>
<dbReference type="Proteomes" id="UP000701801">
    <property type="component" value="Unassembled WGS sequence"/>
</dbReference>
<keyword evidence="3" id="KW-1185">Reference proteome</keyword>
<comment type="caution">
    <text evidence="2">The sequence shown here is derived from an EMBL/GenBank/DDBJ whole genome shotgun (WGS) entry which is preliminary data.</text>
</comment>
<name>A0A9N9LLN9_9HELO</name>
<organism evidence="2 3">
    <name type="scientific">Hymenoscyphus albidus</name>
    <dbReference type="NCBI Taxonomy" id="595503"/>
    <lineage>
        <taxon>Eukaryota</taxon>
        <taxon>Fungi</taxon>
        <taxon>Dikarya</taxon>
        <taxon>Ascomycota</taxon>
        <taxon>Pezizomycotina</taxon>
        <taxon>Leotiomycetes</taxon>
        <taxon>Helotiales</taxon>
        <taxon>Helotiaceae</taxon>
        <taxon>Hymenoscyphus</taxon>
    </lineage>
</organism>
<gene>
    <name evidence="2" type="ORF">HYALB_00008037</name>
</gene>
<evidence type="ECO:0000313" key="3">
    <source>
        <dbReference type="Proteomes" id="UP000701801"/>
    </source>
</evidence>
<reference evidence="2" key="1">
    <citation type="submission" date="2021-07" db="EMBL/GenBank/DDBJ databases">
        <authorList>
            <person name="Durling M."/>
        </authorList>
    </citation>
    <scope>NUCLEOTIDE SEQUENCE</scope>
</reference>
<sequence>MKLFVTLPIVLLFTGFAYADDGCSGLPLGFCKGKKGRPNGVRCSSQNNAPGGNFKGCSLIEQDPKTKDNKWCISAEGYFSLLGTPWEVESKIL</sequence>
<feature type="signal peptide" evidence="1">
    <location>
        <begin position="1"/>
        <end position="19"/>
    </location>
</feature>
<evidence type="ECO:0000313" key="2">
    <source>
        <dbReference type="EMBL" id="CAG8976448.1"/>
    </source>
</evidence>